<dbReference type="RefSeq" id="WP_153273988.1">
    <property type="nucleotide sequence ID" value="NZ_CP043499.1"/>
</dbReference>
<feature type="binding site" evidence="5">
    <location>
        <position position="107"/>
    </location>
    <ligand>
        <name>Mg(2+)</name>
        <dbReference type="ChEBI" id="CHEBI:18420"/>
        <label>1</label>
        <note>catalytic</note>
    </ligand>
</feature>
<comment type="cofactor">
    <cofactor evidence="2 5 6">
        <name>Mg(2+)</name>
        <dbReference type="ChEBI" id="CHEBI:18420"/>
    </cofactor>
</comment>
<feature type="binding site" evidence="5">
    <location>
        <position position="104"/>
    </location>
    <ligand>
        <name>Mg(2+)</name>
        <dbReference type="ChEBI" id="CHEBI:18420"/>
        <label>1</label>
        <note>catalytic</note>
    </ligand>
</feature>
<keyword evidence="5 6" id="KW-0460">Magnesium</keyword>
<dbReference type="GO" id="GO:0046872">
    <property type="term" value="F:metal ion binding"/>
    <property type="evidence" value="ECO:0007669"/>
    <property type="project" value="UniProtKB-KW"/>
</dbReference>
<dbReference type="InterPro" id="IPR022337">
    <property type="entry name" value="Inositol_monophosphatase_SuhB"/>
</dbReference>
<evidence type="ECO:0000256" key="3">
    <source>
        <dbReference type="ARBA" id="ARBA00009759"/>
    </source>
</evidence>
<feature type="binding site" evidence="5">
    <location>
        <position position="235"/>
    </location>
    <ligand>
        <name>Mg(2+)</name>
        <dbReference type="ChEBI" id="CHEBI:18420"/>
        <label>1</label>
        <note>catalytic</note>
    </ligand>
</feature>
<dbReference type="PANTHER" id="PTHR20854:SF4">
    <property type="entry name" value="INOSITOL-1-MONOPHOSPHATASE-RELATED"/>
    <property type="match status" value="1"/>
</dbReference>
<dbReference type="InterPro" id="IPR033942">
    <property type="entry name" value="IMPase"/>
</dbReference>
<comment type="similarity">
    <text evidence="3 6">Belongs to the inositol monophosphatase superfamily.</text>
</comment>
<dbReference type="GO" id="GO:0008934">
    <property type="term" value="F:inositol monophosphate 1-phosphatase activity"/>
    <property type="evidence" value="ECO:0007669"/>
    <property type="project" value="InterPro"/>
</dbReference>
<dbReference type="Pfam" id="PF00459">
    <property type="entry name" value="Inositol_P"/>
    <property type="match status" value="1"/>
</dbReference>
<dbReference type="Gene3D" id="3.40.190.80">
    <property type="match status" value="1"/>
</dbReference>
<evidence type="ECO:0000256" key="1">
    <source>
        <dbReference type="ARBA" id="ARBA00001033"/>
    </source>
</evidence>
<comment type="catalytic activity">
    <reaction evidence="1 6">
        <text>a myo-inositol phosphate + H2O = myo-inositol + phosphate</text>
        <dbReference type="Rhea" id="RHEA:24056"/>
        <dbReference type="ChEBI" id="CHEBI:15377"/>
        <dbReference type="ChEBI" id="CHEBI:17268"/>
        <dbReference type="ChEBI" id="CHEBI:43474"/>
        <dbReference type="ChEBI" id="CHEBI:84139"/>
        <dbReference type="EC" id="3.1.3.25"/>
    </reaction>
</comment>
<organism evidence="7 8">
    <name type="scientific">Rhizobium grahamii</name>
    <dbReference type="NCBI Taxonomy" id="1120045"/>
    <lineage>
        <taxon>Bacteria</taxon>
        <taxon>Pseudomonadati</taxon>
        <taxon>Pseudomonadota</taxon>
        <taxon>Alphaproteobacteria</taxon>
        <taxon>Hyphomicrobiales</taxon>
        <taxon>Rhizobiaceae</taxon>
        <taxon>Rhizobium/Agrobacterium group</taxon>
        <taxon>Rhizobium</taxon>
    </lineage>
</organism>
<geneLocation type="plasmid" evidence="7 8">
    <name>unnamed</name>
</geneLocation>
<keyword evidence="5 6" id="KW-0479">Metal-binding</keyword>
<dbReference type="GO" id="GO:0006020">
    <property type="term" value="P:inositol metabolic process"/>
    <property type="evidence" value="ECO:0007669"/>
    <property type="project" value="TreeGrafter"/>
</dbReference>
<dbReference type="PANTHER" id="PTHR20854">
    <property type="entry name" value="INOSITOL MONOPHOSPHATASE"/>
    <property type="match status" value="1"/>
</dbReference>
<dbReference type="Proteomes" id="UP000326881">
    <property type="component" value="Plasmid unnamed"/>
</dbReference>
<evidence type="ECO:0000256" key="6">
    <source>
        <dbReference type="RuleBase" id="RU364068"/>
    </source>
</evidence>
<dbReference type="OrthoDB" id="9785695at2"/>
<accession>A0A5Q0CE03</accession>
<dbReference type="AlphaFoldDB" id="A0A5Q0CE03"/>
<sequence>MSNPNSSEAAKVSSRISPDASPRLTALAEAVLIGGIKARSSLRRRMDGELLAKAPRDYQTEIDVAVERIIVDELNKSFPTYAIKGEEAVGNRNAAEGAPVIYIDPIDGTTNFAWGIPHFGMTISIVENDELVAGVVYDAMLDELFSAELGGGAYLDGQRIACVGSKGTEDVLVGAGLPVPGQLKAVPESVYFSALKRLMATTAGVRRLGSAALSIAYVACGRLDGFFEDGLSLHDYGASALLVREAGGVVTAFNGGPVTENGDILAGNRSLHPWLVEGLQT</sequence>
<dbReference type="InterPro" id="IPR000760">
    <property type="entry name" value="Inositol_monophosphatase-like"/>
</dbReference>
<reference evidence="7 8" key="1">
    <citation type="submission" date="2019-08" db="EMBL/GenBank/DDBJ databases">
        <title>Prosopis cineraria nodule microbiome.</title>
        <authorList>
            <person name="Ali R."/>
            <person name="Chaluvadi S.R."/>
            <person name="Wang X."/>
        </authorList>
    </citation>
    <scope>NUCLEOTIDE SEQUENCE [LARGE SCALE GENOMIC DNA]</scope>
    <source>
        <strain evidence="7 8">BG7</strain>
        <plasmid evidence="7 8">unnamed</plasmid>
    </source>
</reference>
<dbReference type="PRINTS" id="PR01959">
    <property type="entry name" value="SBIMPHPHTASE"/>
</dbReference>
<evidence type="ECO:0000256" key="2">
    <source>
        <dbReference type="ARBA" id="ARBA00001946"/>
    </source>
</evidence>
<proteinExistence type="inferred from homology"/>
<evidence type="ECO:0000256" key="4">
    <source>
        <dbReference type="ARBA" id="ARBA00022801"/>
    </source>
</evidence>
<dbReference type="EC" id="3.1.3.25" evidence="6"/>
<dbReference type="Gene3D" id="3.30.540.10">
    <property type="entry name" value="Fructose-1,6-Bisphosphatase, subunit A, domain 1"/>
    <property type="match status" value="1"/>
</dbReference>
<evidence type="ECO:0000313" key="7">
    <source>
        <dbReference type="EMBL" id="QFY64068.1"/>
    </source>
</evidence>
<dbReference type="SUPFAM" id="SSF56655">
    <property type="entry name" value="Carbohydrate phosphatase"/>
    <property type="match status" value="1"/>
</dbReference>
<protein>
    <recommendedName>
        <fullName evidence="6">Inositol-1-monophosphatase</fullName>
        <ecNumber evidence="6">3.1.3.25</ecNumber>
    </recommendedName>
</protein>
<dbReference type="EMBL" id="CP043499">
    <property type="protein sequence ID" value="QFY64068.1"/>
    <property type="molecule type" value="Genomic_DNA"/>
</dbReference>
<keyword evidence="7" id="KW-0614">Plasmid</keyword>
<keyword evidence="4 6" id="KW-0378">Hydrolase</keyword>
<gene>
    <name evidence="7" type="ORF">FZ934_22195</name>
</gene>
<evidence type="ECO:0000313" key="8">
    <source>
        <dbReference type="Proteomes" id="UP000326881"/>
    </source>
</evidence>
<name>A0A5Q0CE03_9HYPH</name>
<dbReference type="GO" id="GO:0007165">
    <property type="term" value="P:signal transduction"/>
    <property type="evidence" value="ECO:0007669"/>
    <property type="project" value="TreeGrafter"/>
</dbReference>
<evidence type="ECO:0000256" key="5">
    <source>
        <dbReference type="PIRSR" id="PIRSR600760-2"/>
    </source>
</evidence>
<feature type="binding site" evidence="5">
    <location>
        <position position="86"/>
    </location>
    <ligand>
        <name>Mg(2+)</name>
        <dbReference type="ChEBI" id="CHEBI:18420"/>
        <label>1</label>
        <note>catalytic</note>
    </ligand>
</feature>
<feature type="binding site" evidence="5">
    <location>
        <position position="106"/>
    </location>
    <ligand>
        <name>Mg(2+)</name>
        <dbReference type="ChEBI" id="CHEBI:18420"/>
        <label>1</label>
        <note>catalytic</note>
    </ligand>
</feature>
<dbReference type="KEGG" id="rgr:FZ934_22195"/>
<dbReference type="CDD" id="cd01639">
    <property type="entry name" value="IMPase"/>
    <property type="match status" value="1"/>
</dbReference>
<keyword evidence="8" id="KW-1185">Reference proteome</keyword>
<dbReference type="PRINTS" id="PR00377">
    <property type="entry name" value="IMPHPHTASES"/>
</dbReference>